<dbReference type="CDD" id="cd18622">
    <property type="entry name" value="GH32_Inu-like"/>
    <property type="match status" value="1"/>
</dbReference>
<evidence type="ECO:0000256" key="4">
    <source>
        <dbReference type="RuleBase" id="RU362110"/>
    </source>
</evidence>
<dbReference type="InterPro" id="IPR013148">
    <property type="entry name" value="Glyco_hydro_32_N"/>
</dbReference>
<dbReference type="PROSITE" id="PS00609">
    <property type="entry name" value="GLYCOSYL_HYDROL_F32"/>
    <property type="match status" value="1"/>
</dbReference>
<proteinExistence type="inferred from homology"/>
<dbReference type="SUPFAM" id="SSF49899">
    <property type="entry name" value="Concanavalin A-like lectins/glucanases"/>
    <property type="match status" value="1"/>
</dbReference>
<dbReference type="InterPro" id="IPR018053">
    <property type="entry name" value="Glyco_hydro_32_AS"/>
</dbReference>
<dbReference type="Pfam" id="PF00251">
    <property type="entry name" value="Glyco_hydro_32N"/>
    <property type="match status" value="1"/>
</dbReference>
<sequence length="632" mass="69857">MTVNRRMVLGSFLAAGALWGGRAQAAESNGGGQAAPAQPNNAHAEPGNAAAPAPQPVHETLADKQYRPNIHFSPPTGFMNDPNGLIFDGRYFHLYYQYNPFGPYAGHVHWGHAVSTDLYTWQDLPIAIRETEAGEAYSGCAVLDRDNRSGLFPPRTQDKPQPGSVETAAQKAAQLFPSLPEDEQDRRSVNKQAQDLLDKTKTNTDLLRQLSDNPVSRDMSPVPMAPALPPMAGGLVAIYTRATPQRQTQYIAWSPDGGQTLKDYEGNPVLDIGHNSFRDPKVIWHAPTEKWVMVVVRSREHKVSFYGSFDLKHWMHLSDFGPSGITGVDYECPALAEVEVEGEAPGEKRWVLFVSINPGGPQGGSITQYFVGQFDGERFTPDDTIVDLTDFGKDSYALQTYENMPGNQTVYIAWLDNWQYCEELPNKSWRGIMTIPRKVVLRRDTAGWLRIAQNPYGLEALRQPAIPFALSRLEPQSSRQLSLPTGDAVELLLDVSLEDRASNLPDGDQGRAGRFVVAFSNRQGESLSIGFDGFSCQLWLDRSNLHGFTHPFFTGTFSSALIPGSRRFKLRIVLDACTLEVFANEGMSVGTALIYPASPLETLSFQVTNAAAVIHKVALYPLRKTMDRMEQG</sequence>
<evidence type="ECO:0000313" key="9">
    <source>
        <dbReference type="EMBL" id="MBA5726166.1"/>
    </source>
</evidence>
<evidence type="ECO:0000256" key="3">
    <source>
        <dbReference type="ARBA" id="ARBA00023295"/>
    </source>
</evidence>
<name>A0ABR5ZP93_9PROT</name>
<dbReference type="Proteomes" id="UP001516390">
    <property type="component" value="Unassembled WGS sequence"/>
</dbReference>
<feature type="region of interest" description="Disordered" evidence="5">
    <location>
        <begin position="177"/>
        <end position="202"/>
    </location>
</feature>
<keyword evidence="2 4" id="KW-0378">Hydrolase</keyword>
<feature type="compositionally biased region" description="Low complexity" evidence="5">
    <location>
        <begin position="34"/>
        <end position="52"/>
    </location>
</feature>
<gene>
    <name evidence="9" type="ORF">CPA57_07775</name>
</gene>
<reference evidence="9 10" key="1">
    <citation type="submission" date="2017-09" db="EMBL/GenBank/DDBJ databases">
        <authorList>
            <person name="Jakob F."/>
        </authorList>
    </citation>
    <scope>NUCLEOTIDE SEQUENCE [LARGE SCALE GENOMIC DNA]</scope>
    <source>
        <strain evidence="9 10">TMW 2.1880</strain>
    </source>
</reference>
<keyword evidence="3 4" id="KW-0326">Glycosidase</keyword>
<dbReference type="SUPFAM" id="SSF75005">
    <property type="entry name" value="Arabinanase/levansucrase/invertase"/>
    <property type="match status" value="2"/>
</dbReference>
<evidence type="ECO:0000313" key="10">
    <source>
        <dbReference type="Proteomes" id="UP001516390"/>
    </source>
</evidence>
<evidence type="ECO:0000259" key="8">
    <source>
        <dbReference type="Pfam" id="PF08244"/>
    </source>
</evidence>
<comment type="caution">
    <text evidence="9">The sequence shown here is derived from an EMBL/GenBank/DDBJ whole genome shotgun (WGS) entry which is preliminary data.</text>
</comment>
<evidence type="ECO:0000256" key="2">
    <source>
        <dbReference type="ARBA" id="ARBA00022801"/>
    </source>
</evidence>
<dbReference type="EMBL" id="NWUS01000003">
    <property type="protein sequence ID" value="MBA5726166.1"/>
    <property type="molecule type" value="Genomic_DNA"/>
</dbReference>
<dbReference type="SMART" id="SM00640">
    <property type="entry name" value="Glyco_32"/>
    <property type="match status" value="1"/>
</dbReference>
<dbReference type="PANTHER" id="PTHR42800:SF2">
    <property type="entry name" value="INVERTASE-RELATED"/>
    <property type="match status" value="1"/>
</dbReference>
<dbReference type="PANTHER" id="PTHR42800">
    <property type="entry name" value="EXOINULINASE INUD (AFU_ORTHOLOGUE AFUA_5G00480)"/>
    <property type="match status" value="1"/>
</dbReference>
<feature type="signal peptide" evidence="6">
    <location>
        <begin position="1"/>
        <end position="25"/>
    </location>
</feature>
<dbReference type="InterPro" id="IPR001362">
    <property type="entry name" value="Glyco_hydro_32"/>
</dbReference>
<accession>A0ABR5ZP93</accession>
<evidence type="ECO:0000259" key="7">
    <source>
        <dbReference type="Pfam" id="PF00251"/>
    </source>
</evidence>
<dbReference type="InterPro" id="IPR023296">
    <property type="entry name" value="Glyco_hydro_beta-prop_sf"/>
</dbReference>
<dbReference type="InterPro" id="IPR013320">
    <property type="entry name" value="ConA-like_dom_sf"/>
</dbReference>
<feature type="domain" description="Glycosyl hydrolase family 32 N-terminal" evidence="7">
    <location>
        <begin position="71"/>
        <end position="443"/>
    </location>
</feature>
<evidence type="ECO:0000256" key="5">
    <source>
        <dbReference type="SAM" id="MobiDB-lite"/>
    </source>
</evidence>
<keyword evidence="10" id="KW-1185">Reference proteome</keyword>
<evidence type="ECO:0000256" key="1">
    <source>
        <dbReference type="ARBA" id="ARBA00009902"/>
    </source>
</evidence>
<dbReference type="Gene3D" id="2.60.120.560">
    <property type="entry name" value="Exo-inulinase, domain 1"/>
    <property type="match status" value="1"/>
</dbReference>
<keyword evidence="6" id="KW-0732">Signal</keyword>
<dbReference type="RefSeq" id="WP_182082233.1">
    <property type="nucleotide sequence ID" value="NZ_NWUS01000003.1"/>
</dbReference>
<feature type="domain" description="Glycosyl hydrolase family 32 C-terminal" evidence="8">
    <location>
        <begin position="459"/>
        <end position="618"/>
    </location>
</feature>
<feature type="chain" id="PRO_5046663978" evidence="6">
    <location>
        <begin position="26"/>
        <end position="632"/>
    </location>
</feature>
<dbReference type="Gene3D" id="2.115.10.20">
    <property type="entry name" value="Glycosyl hydrolase domain, family 43"/>
    <property type="match status" value="2"/>
</dbReference>
<organism evidence="9 10">
    <name type="scientific">Bombella favorum</name>
    <dbReference type="NCBI Taxonomy" id="2039164"/>
    <lineage>
        <taxon>Bacteria</taxon>
        <taxon>Pseudomonadati</taxon>
        <taxon>Pseudomonadota</taxon>
        <taxon>Alphaproteobacteria</taxon>
        <taxon>Acetobacterales</taxon>
        <taxon>Acetobacteraceae</taxon>
        <taxon>Bombella</taxon>
    </lineage>
</organism>
<dbReference type="Pfam" id="PF08244">
    <property type="entry name" value="Glyco_hydro_32C"/>
    <property type="match status" value="1"/>
</dbReference>
<evidence type="ECO:0000256" key="6">
    <source>
        <dbReference type="SAM" id="SignalP"/>
    </source>
</evidence>
<feature type="region of interest" description="Disordered" evidence="5">
    <location>
        <begin position="24"/>
        <end position="55"/>
    </location>
</feature>
<dbReference type="InterPro" id="IPR013189">
    <property type="entry name" value="Glyco_hydro_32_C"/>
</dbReference>
<comment type="similarity">
    <text evidence="1 4">Belongs to the glycosyl hydrolase 32 family.</text>
</comment>
<protein>
    <submittedName>
        <fullName evidence="9">Levanase</fullName>
    </submittedName>
</protein>